<dbReference type="GO" id="GO:0043565">
    <property type="term" value="F:sequence-specific DNA binding"/>
    <property type="evidence" value="ECO:0007669"/>
    <property type="project" value="InterPro"/>
</dbReference>
<evidence type="ECO:0000313" key="2">
    <source>
        <dbReference type="EMBL" id="GAG52076.1"/>
    </source>
</evidence>
<dbReference type="Pfam" id="PF02954">
    <property type="entry name" value="HTH_8"/>
    <property type="match status" value="1"/>
</dbReference>
<sequence length="112" mass="13033">MERDTEVPFLERLMMASEIYNKLREHLAEWERGFILEALETCKWDKKKTAKVLDIGLSSLYRKMLILKIRKPRTITLGTSIGTFKFETNYQDTIEVGTLLYLCENGKVSPEG</sequence>
<reference evidence="2" key="1">
    <citation type="journal article" date="2014" name="Front. Microbiol.">
        <title>High frequency of phylogenetically diverse reductive dehalogenase-homologous genes in deep subseafloor sedimentary metagenomes.</title>
        <authorList>
            <person name="Kawai M."/>
            <person name="Futagami T."/>
            <person name="Toyoda A."/>
            <person name="Takaki Y."/>
            <person name="Nishi S."/>
            <person name="Hori S."/>
            <person name="Arai W."/>
            <person name="Tsubouchi T."/>
            <person name="Morono Y."/>
            <person name="Uchiyama I."/>
            <person name="Ito T."/>
            <person name="Fujiyama A."/>
            <person name="Inagaki F."/>
            <person name="Takami H."/>
        </authorList>
    </citation>
    <scope>NUCLEOTIDE SEQUENCE</scope>
    <source>
        <strain evidence="2">Expedition CK06-06</strain>
    </source>
</reference>
<organism evidence="2">
    <name type="scientific">marine sediment metagenome</name>
    <dbReference type="NCBI Taxonomy" id="412755"/>
    <lineage>
        <taxon>unclassified sequences</taxon>
        <taxon>metagenomes</taxon>
        <taxon>ecological metagenomes</taxon>
    </lineage>
</organism>
<gene>
    <name evidence="2" type="ORF">S01H1_77636</name>
</gene>
<dbReference type="EMBL" id="BARS01052193">
    <property type="protein sequence ID" value="GAG52076.1"/>
    <property type="molecule type" value="Genomic_DNA"/>
</dbReference>
<dbReference type="Gene3D" id="1.10.10.60">
    <property type="entry name" value="Homeodomain-like"/>
    <property type="match status" value="1"/>
</dbReference>
<dbReference type="AlphaFoldDB" id="X0ZVF5"/>
<proteinExistence type="predicted"/>
<comment type="caution">
    <text evidence="2">The sequence shown here is derived from an EMBL/GenBank/DDBJ whole genome shotgun (WGS) entry which is preliminary data.</text>
</comment>
<dbReference type="InterPro" id="IPR009057">
    <property type="entry name" value="Homeodomain-like_sf"/>
</dbReference>
<protein>
    <recommendedName>
        <fullName evidence="1">DNA binding HTH domain-containing protein</fullName>
    </recommendedName>
</protein>
<dbReference type="InterPro" id="IPR002197">
    <property type="entry name" value="HTH_Fis"/>
</dbReference>
<name>X0ZVF5_9ZZZZ</name>
<evidence type="ECO:0000259" key="1">
    <source>
        <dbReference type="Pfam" id="PF02954"/>
    </source>
</evidence>
<dbReference type="SUPFAM" id="SSF46689">
    <property type="entry name" value="Homeodomain-like"/>
    <property type="match status" value="1"/>
</dbReference>
<feature type="non-terminal residue" evidence="2">
    <location>
        <position position="112"/>
    </location>
</feature>
<feature type="domain" description="DNA binding HTH" evidence="1">
    <location>
        <begin position="27"/>
        <end position="64"/>
    </location>
</feature>
<accession>X0ZVF5</accession>